<proteinExistence type="predicted"/>
<keyword evidence="1" id="KW-1133">Transmembrane helix</keyword>
<sequence length="178" mass="20639">MRRDTGNQITERYVRRRIKGARALRYNQPHQNYRRSTADPDKSVASSVSSSFTISQCASFASLHLHRALFLSPFTLLNLSFALDYLESSFPKAFLSFFLHDLAFSFVPYYPSSMMRARFSVLFRCFVVRYAFYYTFRFVLSSSLSPFPSLNPFSLFSSRSFIPCSLPSRYIRSLPTCL</sequence>
<dbReference type="EMBL" id="KQ982314">
    <property type="protein sequence ID" value="KYQ58054.1"/>
    <property type="molecule type" value="Genomic_DNA"/>
</dbReference>
<gene>
    <name evidence="2" type="ORF">ALC60_03106</name>
</gene>
<accession>A0A151XCG3</accession>
<organism evidence="2 3">
    <name type="scientific">Mycetomoellerius zeteki</name>
    <dbReference type="NCBI Taxonomy" id="64791"/>
    <lineage>
        <taxon>Eukaryota</taxon>
        <taxon>Metazoa</taxon>
        <taxon>Ecdysozoa</taxon>
        <taxon>Arthropoda</taxon>
        <taxon>Hexapoda</taxon>
        <taxon>Insecta</taxon>
        <taxon>Pterygota</taxon>
        <taxon>Neoptera</taxon>
        <taxon>Endopterygota</taxon>
        <taxon>Hymenoptera</taxon>
        <taxon>Apocrita</taxon>
        <taxon>Aculeata</taxon>
        <taxon>Formicoidea</taxon>
        <taxon>Formicidae</taxon>
        <taxon>Myrmicinae</taxon>
        <taxon>Mycetomoellerius</taxon>
    </lineage>
</organism>
<keyword evidence="1" id="KW-0472">Membrane</keyword>
<evidence type="ECO:0000256" key="1">
    <source>
        <dbReference type="SAM" id="Phobius"/>
    </source>
</evidence>
<evidence type="ECO:0000313" key="3">
    <source>
        <dbReference type="Proteomes" id="UP000075809"/>
    </source>
</evidence>
<reference evidence="2 3" key="1">
    <citation type="submission" date="2015-09" db="EMBL/GenBank/DDBJ databases">
        <title>Trachymyrmex zeteki WGS genome.</title>
        <authorList>
            <person name="Nygaard S."/>
            <person name="Hu H."/>
            <person name="Boomsma J."/>
            <person name="Zhang G."/>
        </authorList>
    </citation>
    <scope>NUCLEOTIDE SEQUENCE [LARGE SCALE GENOMIC DNA]</scope>
    <source>
        <strain evidence="2">Tzet28-1</strain>
        <tissue evidence="2">Whole body</tissue>
    </source>
</reference>
<keyword evidence="3" id="KW-1185">Reference proteome</keyword>
<dbReference type="Proteomes" id="UP000075809">
    <property type="component" value="Unassembled WGS sequence"/>
</dbReference>
<evidence type="ECO:0000313" key="2">
    <source>
        <dbReference type="EMBL" id="KYQ58054.1"/>
    </source>
</evidence>
<name>A0A151XCG3_9HYME</name>
<feature type="transmembrane region" description="Helical" evidence="1">
    <location>
        <begin position="121"/>
        <end position="140"/>
    </location>
</feature>
<dbReference type="AlphaFoldDB" id="A0A151XCG3"/>
<keyword evidence="1" id="KW-0812">Transmembrane</keyword>
<protein>
    <submittedName>
        <fullName evidence="2">Uncharacterized protein</fullName>
    </submittedName>
</protein>